<evidence type="ECO:0000259" key="10">
    <source>
        <dbReference type="PROSITE" id="PS50262"/>
    </source>
</evidence>
<dbReference type="PANTHER" id="PTHR11394:SF137">
    <property type="entry name" value="C-X-C CHEMOKINE RECEPTOR TYPE 3 ISOFORM X1-RELATED"/>
    <property type="match status" value="1"/>
</dbReference>
<feature type="transmembrane region" description="Helical" evidence="9">
    <location>
        <begin position="42"/>
        <end position="60"/>
    </location>
</feature>
<keyword evidence="7" id="KW-0675">Receptor</keyword>
<dbReference type="CDD" id="cd00637">
    <property type="entry name" value="7tm_classA_rhodopsin-like"/>
    <property type="match status" value="1"/>
</dbReference>
<feature type="domain" description="G-protein coupled receptors family 1 profile" evidence="10">
    <location>
        <begin position="23"/>
        <end position="290"/>
    </location>
</feature>
<keyword evidence="4 9" id="KW-1133">Transmembrane helix</keyword>
<name>A0ABM5FHY0_9SAUR</name>
<feature type="transmembrane region" description="Helical" evidence="9">
    <location>
        <begin position="188"/>
        <end position="213"/>
    </location>
</feature>
<evidence type="ECO:0000313" key="11">
    <source>
        <dbReference type="Proteomes" id="UP001652642"/>
    </source>
</evidence>
<organism evidence="11 12">
    <name type="scientific">Pogona vitticeps</name>
    <name type="common">central bearded dragon</name>
    <dbReference type="NCBI Taxonomy" id="103695"/>
    <lineage>
        <taxon>Eukaryota</taxon>
        <taxon>Metazoa</taxon>
        <taxon>Chordata</taxon>
        <taxon>Craniata</taxon>
        <taxon>Vertebrata</taxon>
        <taxon>Euteleostomi</taxon>
        <taxon>Lepidosauria</taxon>
        <taxon>Squamata</taxon>
        <taxon>Bifurcata</taxon>
        <taxon>Unidentata</taxon>
        <taxon>Episquamata</taxon>
        <taxon>Toxicofera</taxon>
        <taxon>Iguania</taxon>
        <taxon>Acrodonta</taxon>
        <taxon>Agamidae</taxon>
        <taxon>Amphibolurinae</taxon>
        <taxon>Pogona</taxon>
    </lineage>
</organism>
<evidence type="ECO:0000256" key="1">
    <source>
        <dbReference type="ARBA" id="ARBA00004141"/>
    </source>
</evidence>
<feature type="transmembrane region" description="Helical" evidence="9">
    <location>
        <begin position="274"/>
        <end position="297"/>
    </location>
</feature>
<sequence length="324" mass="36581">MEFSPGTAEIGVCVVLISSSVIGNTSLIYCTRRCISEQLRTSFMLIFSLAYVHLINSLVVDVLKIVYASGVGLNSASCKAFTFTAMSTTSLAIWFTLYIAMLYCFKLHQVVHPPVEAATTNHRKYHLVLLSALWVTGFGVCSPLLLYTEKTGKLFKENETCQQFSNSIYAECKAEYKNYHIEVLYGKIFLVTIDFLPLLFMILIGFRILYLFWEYKKATSGGIWMGDDATEAEILRACKRVLLLILLIASLWISYFVLFYCLKNFKSYYFAPPILTALSSGYSAVSPYLLMLINYTVQVKMRCFCYKGEKKPASLSAVDVSPYA</sequence>
<dbReference type="GeneID" id="140704210"/>
<evidence type="ECO:0000313" key="12">
    <source>
        <dbReference type="RefSeq" id="XP_072845014.1"/>
    </source>
</evidence>
<protein>
    <recommendedName>
        <fullName evidence="10">G-protein coupled receptors family 1 profile domain-containing protein</fullName>
    </recommendedName>
</protein>
<keyword evidence="8" id="KW-0807">Transducer</keyword>
<keyword evidence="2" id="KW-0716">Sensory transduction</keyword>
<evidence type="ECO:0000256" key="6">
    <source>
        <dbReference type="ARBA" id="ARBA00023136"/>
    </source>
</evidence>
<dbReference type="SUPFAM" id="SSF81321">
    <property type="entry name" value="Family A G protein-coupled receptor-like"/>
    <property type="match status" value="1"/>
</dbReference>
<keyword evidence="3 9" id="KW-0812">Transmembrane</keyword>
<evidence type="ECO:0000256" key="4">
    <source>
        <dbReference type="ARBA" id="ARBA00022989"/>
    </source>
</evidence>
<dbReference type="PROSITE" id="PS50262">
    <property type="entry name" value="G_PROTEIN_RECEP_F1_2"/>
    <property type="match status" value="1"/>
</dbReference>
<feature type="transmembrane region" description="Helical" evidence="9">
    <location>
        <begin position="125"/>
        <end position="147"/>
    </location>
</feature>
<evidence type="ECO:0000256" key="3">
    <source>
        <dbReference type="ARBA" id="ARBA00022692"/>
    </source>
</evidence>
<feature type="transmembrane region" description="Helical" evidence="9">
    <location>
        <begin position="6"/>
        <end position="30"/>
    </location>
</feature>
<evidence type="ECO:0000256" key="2">
    <source>
        <dbReference type="ARBA" id="ARBA00022606"/>
    </source>
</evidence>
<reference evidence="11" key="1">
    <citation type="submission" date="2025-05" db="UniProtKB">
        <authorList>
            <consortium name="RefSeq"/>
        </authorList>
    </citation>
    <scope>NUCLEOTIDE SEQUENCE [LARGE SCALE GENOMIC DNA]</scope>
</reference>
<comment type="subcellular location">
    <subcellularLocation>
        <location evidence="1">Membrane</location>
        <topology evidence="1">Multi-pass membrane protein</topology>
    </subcellularLocation>
</comment>
<dbReference type="RefSeq" id="XP_072845014.1">
    <property type="nucleotide sequence ID" value="XM_072988913.1"/>
</dbReference>
<keyword evidence="11" id="KW-1185">Reference proteome</keyword>
<evidence type="ECO:0000256" key="9">
    <source>
        <dbReference type="SAM" id="Phobius"/>
    </source>
</evidence>
<feature type="transmembrane region" description="Helical" evidence="9">
    <location>
        <begin position="241"/>
        <end position="262"/>
    </location>
</feature>
<dbReference type="Proteomes" id="UP001652642">
    <property type="component" value="Chromosome 2"/>
</dbReference>
<gene>
    <name evidence="12" type="primary">LOC140704210</name>
</gene>
<evidence type="ECO:0000256" key="7">
    <source>
        <dbReference type="ARBA" id="ARBA00023170"/>
    </source>
</evidence>
<dbReference type="PANTHER" id="PTHR11394">
    <property type="entry name" value="TASTE RECEPTOR TYPE 2"/>
    <property type="match status" value="1"/>
</dbReference>
<accession>A0ABM5FHY0</accession>
<evidence type="ECO:0000256" key="5">
    <source>
        <dbReference type="ARBA" id="ARBA00023040"/>
    </source>
</evidence>
<proteinExistence type="predicted"/>
<keyword evidence="6 9" id="KW-0472">Membrane</keyword>
<dbReference type="Gene3D" id="1.20.1070.10">
    <property type="entry name" value="Rhodopsin 7-helix transmembrane proteins"/>
    <property type="match status" value="1"/>
</dbReference>
<keyword evidence="5" id="KW-0297">G-protein coupled receptor</keyword>
<dbReference type="InterPro" id="IPR017452">
    <property type="entry name" value="GPCR_Rhodpsn_7TM"/>
</dbReference>
<evidence type="ECO:0000256" key="8">
    <source>
        <dbReference type="ARBA" id="ARBA00023224"/>
    </source>
</evidence>
<feature type="transmembrane region" description="Helical" evidence="9">
    <location>
        <begin position="80"/>
        <end position="105"/>
    </location>
</feature>
<reference evidence="12" key="2">
    <citation type="submission" date="2025-08" db="UniProtKB">
        <authorList>
            <consortium name="RefSeq"/>
        </authorList>
    </citation>
    <scope>IDENTIFICATION</scope>
</reference>